<keyword evidence="3" id="KW-1185">Reference proteome</keyword>
<feature type="transmembrane region" description="Helical" evidence="1">
    <location>
        <begin position="94"/>
        <end position="114"/>
    </location>
</feature>
<protein>
    <submittedName>
        <fullName evidence="2">Uncharacterized protein</fullName>
    </submittedName>
</protein>
<evidence type="ECO:0000313" key="2">
    <source>
        <dbReference type="EMBL" id="CAC9976972.1"/>
    </source>
</evidence>
<sequence length="140" mass="16523">MIKAYHYLYFRTYETISKTNKTSAEYSSAGLLSLIIFINILSVYSLLFRSFNNIAFYSCCAFGIVVLTLNFMYFNDGRHKSILYEFKDVKIKRVYKILVDGYPYVSFIFLFSSLDIGFYTIYYFIGIVILIKAVSYFWEL</sequence>
<keyword evidence="1" id="KW-0812">Transmembrane</keyword>
<dbReference type="EMBL" id="CAIJDE010000069">
    <property type="protein sequence ID" value="CAC9976972.1"/>
    <property type="molecule type" value="Genomic_DNA"/>
</dbReference>
<feature type="transmembrane region" description="Helical" evidence="1">
    <location>
        <begin position="120"/>
        <end position="138"/>
    </location>
</feature>
<organism evidence="2 3">
    <name type="scientific">Flavobacterium panici</name>
    <dbReference type="NCBI Taxonomy" id="2654843"/>
    <lineage>
        <taxon>Bacteria</taxon>
        <taxon>Pseudomonadati</taxon>
        <taxon>Bacteroidota</taxon>
        <taxon>Flavobacteriia</taxon>
        <taxon>Flavobacteriales</taxon>
        <taxon>Flavobacteriaceae</taxon>
        <taxon>Flavobacterium</taxon>
    </lineage>
</organism>
<keyword evidence="1" id="KW-0472">Membrane</keyword>
<gene>
    <name evidence="2" type="ORF">FLAPXU55_04703</name>
</gene>
<comment type="caution">
    <text evidence="2">The sequence shown here is derived from an EMBL/GenBank/DDBJ whole genome shotgun (WGS) entry which is preliminary data.</text>
</comment>
<dbReference type="RefSeq" id="WP_180861772.1">
    <property type="nucleotide sequence ID" value="NZ_CAIJDE010000069.1"/>
</dbReference>
<evidence type="ECO:0000313" key="3">
    <source>
        <dbReference type="Proteomes" id="UP000533639"/>
    </source>
</evidence>
<keyword evidence="1" id="KW-1133">Transmembrane helix</keyword>
<feature type="transmembrane region" description="Helical" evidence="1">
    <location>
        <begin position="54"/>
        <end position="73"/>
    </location>
</feature>
<feature type="transmembrane region" description="Helical" evidence="1">
    <location>
        <begin position="26"/>
        <end position="48"/>
    </location>
</feature>
<evidence type="ECO:0000256" key="1">
    <source>
        <dbReference type="SAM" id="Phobius"/>
    </source>
</evidence>
<accession>A0A9N8J6M2</accession>
<proteinExistence type="predicted"/>
<name>A0A9N8J6M2_9FLAO</name>
<reference evidence="2 3" key="1">
    <citation type="submission" date="2020-06" db="EMBL/GenBank/DDBJ databases">
        <authorList>
            <person name="Criscuolo A."/>
        </authorList>
    </citation>
    <scope>NUCLEOTIDE SEQUENCE [LARGE SCALE GENOMIC DNA]</scope>
    <source>
        <strain evidence="2">PXU-55</strain>
    </source>
</reference>
<dbReference type="Proteomes" id="UP000533639">
    <property type="component" value="Unassembled WGS sequence"/>
</dbReference>
<dbReference type="AlphaFoldDB" id="A0A9N8J6M2"/>